<evidence type="ECO:0000313" key="2">
    <source>
        <dbReference type="Proteomes" id="UP000499080"/>
    </source>
</evidence>
<reference evidence="1 2" key="1">
    <citation type="journal article" date="2019" name="Sci. Rep.">
        <title>Orb-weaving spider Araneus ventricosus genome elucidates the spidroin gene catalogue.</title>
        <authorList>
            <person name="Kono N."/>
            <person name="Nakamura H."/>
            <person name="Ohtoshi R."/>
            <person name="Moran D.A.P."/>
            <person name="Shinohara A."/>
            <person name="Yoshida Y."/>
            <person name="Fujiwara M."/>
            <person name="Mori M."/>
            <person name="Tomita M."/>
            <person name="Arakawa K."/>
        </authorList>
    </citation>
    <scope>NUCLEOTIDE SEQUENCE [LARGE SCALE GENOMIC DNA]</scope>
</reference>
<dbReference type="Proteomes" id="UP000499080">
    <property type="component" value="Unassembled WGS sequence"/>
</dbReference>
<proteinExistence type="predicted"/>
<keyword evidence="2" id="KW-1185">Reference proteome</keyword>
<organism evidence="1 2">
    <name type="scientific">Araneus ventricosus</name>
    <name type="common">Orbweaver spider</name>
    <name type="synonym">Epeira ventricosa</name>
    <dbReference type="NCBI Taxonomy" id="182803"/>
    <lineage>
        <taxon>Eukaryota</taxon>
        <taxon>Metazoa</taxon>
        <taxon>Ecdysozoa</taxon>
        <taxon>Arthropoda</taxon>
        <taxon>Chelicerata</taxon>
        <taxon>Arachnida</taxon>
        <taxon>Araneae</taxon>
        <taxon>Araneomorphae</taxon>
        <taxon>Entelegynae</taxon>
        <taxon>Araneoidea</taxon>
        <taxon>Araneidae</taxon>
        <taxon>Araneus</taxon>
    </lineage>
</organism>
<accession>A0A4Y2DKL3</accession>
<gene>
    <name evidence="1" type="ORF">AVEN_13246_1</name>
</gene>
<comment type="caution">
    <text evidence="1">The sequence shown here is derived from an EMBL/GenBank/DDBJ whole genome shotgun (WGS) entry which is preliminary data.</text>
</comment>
<protein>
    <submittedName>
        <fullName evidence="1">Uncharacterized protein</fullName>
    </submittedName>
</protein>
<dbReference type="AlphaFoldDB" id="A0A4Y2DKL3"/>
<dbReference type="EMBL" id="BGPR01000387">
    <property type="protein sequence ID" value="GBM17370.1"/>
    <property type="molecule type" value="Genomic_DNA"/>
</dbReference>
<sequence length="103" mass="12037">MQLDEQLLLSLICASVESQMTVLKRPRFPPWSKFTVRATEPRKVTLICRRHSSILGHSPPRWLFLEQILPPPLGHFYECLPELFTLVHFPKSPQLTAQPYITW</sequence>
<name>A0A4Y2DKL3_ARAVE</name>
<evidence type="ECO:0000313" key="1">
    <source>
        <dbReference type="EMBL" id="GBM17370.1"/>
    </source>
</evidence>